<evidence type="ECO:0000256" key="2">
    <source>
        <dbReference type="SAM" id="SignalP"/>
    </source>
</evidence>
<proteinExistence type="predicted"/>
<keyword evidence="1" id="KW-0175">Coiled coil</keyword>
<evidence type="ECO:0000313" key="3">
    <source>
        <dbReference type="EMBL" id="PAV61177.1"/>
    </source>
</evidence>
<protein>
    <submittedName>
        <fullName evidence="3">Uncharacterized protein</fullName>
    </submittedName>
</protein>
<reference evidence="3 4" key="1">
    <citation type="journal article" date="2017" name="Curr. Biol.">
        <title>Genome architecture and evolution of a unichromosomal asexual nematode.</title>
        <authorList>
            <person name="Fradin H."/>
            <person name="Zegar C."/>
            <person name="Gutwein M."/>
            <person name="Lucas J."/>
            <person name="Kovtun M."/>
            <person name="Corcoran D."/>
            <person name="Baugh L.R."/>
            <person name="Kiontke K."/>
            <person name="Gunsalus K."/>
            <person name="Fitch D.H."/>
            <person name="Piano F."/>
        </authorList>
    </citation>
    <scope>NUCLEOTIDE SEQUENCE [LARGE SCALE GENOMIC DNA]</scope>
    <source>
        <strain evidence="3">PF1309</strain>
    </source>
</reference>
<feature type="signal peptide" evidence="2">
    <location>
        <begin position="1"/>
        <end position="18"/>
    </location>
</feature>
<dbReference type="Proteomes" id="UP000218231">
    <property type="component" value="Unassembled WGS sequence"/>
</dbReference>
<sequence length="311" mass="35917">MRLLTWLLFVSAFGSGYSQFIRLRVRRSTDLIPHPTDLISEQVLDQERKERRLLRKKKQRLQQLREEIRILSSQLNEPTPDELQGFQSIDSKNQKKRRLINRDEKWKRKVLEKMKRIVRRLDRMERNLTTQGRIRKIDGKGNKQMRIKGKNQRISPTSTVIPHMTTVVAVSTPEAIKTSITPPNKVTDKERIFQSSVAASRKGNNFTACGTHKDCRPGRCCHRTVVNSTLQSVCVFHSLAASSTCLDSCQCAPTLSCFRPFPIEEDIENKETTVNGTRKAYCKKAETNDIINGDYIFNQNAVFADKKKRKR</sequence>
<name>A0A2A2JHN5_9BILA</name>
<keyword evidence="4" id="KW-1185">Reference proteome</keyword>
<accession>A0A2A2JHN5</accession>
<organism evidence="3 4">
    <name type="scientific">Diploscapter pachys</name>
    <dbReference type="NCBI Taxonomy" id="2018661"/>
    <lineage>
        <taxon>Eukaryota</taxon>
        <taxon>Metazoa</taxon>
        <taxon>Ecdysozoa</taxon>
        <taxon>Nematoda</taxon>
        <taxon>Chromadorea</taxon>
        <taxon>Rhabditida</taxon>
        <taxon>Rhabditina</taxon>
        <taxon>Rhabditomorpha</taxon>
        <taxon>Rhabditoidea</taxon>
        <taxon>Rhabditidae</taxon>
        <taxon>Diploscapter</taxon>
    </lineage>
</organism>
<dbReference type="OrthoDB" id="5861263at2759"/>
<feature type="chain" id="PRO_5013194903" evidence="2">
    <location>
        <begin position="19"/>
        <end position="311"/>
    </location>
</feature>
<evidence type="ECO:0000313" key="4">
    <source>
        <dbReference type="Proteomes" id="UP000218231"/>
    </source>
</evidence>
<evidence type="ECO:0000256" key="1">
    <source>
        <dbReference type="SAM" id="Coils"/>
    </source>
</evidence>
<dbReference type="EMBL" id="LIAE01010429">
    <property type="protein sequence ID" value="PAV61177.1"/>
    <property type="molecule type" value="Genomic_DNA"/>
</dbReference>
<keyword evidence="2" id="KW-0732">Signal</keyword>
<gene>
    <name evidence="3" type="ORF">WR25_01347</name>
</gene>
<feature type="coiled-coil region" evidence="1">
    <location>
        <begin position="44"/>
        <end position="74"/>
    </location>
</feature>
<comment type="caution">
    <text evidence="3">The sequence shown here is derived from an EMBL/GenBank/DDBJ whole genome shotgun (WGS) entry which is preliminary data.</text>
</comment>
<dbReference type="AlphaFoldDB" id="A0A2A2JHN5"/>